<comment type="similarity">
    <text evidence="2">Belongs to the serpin family.</text>
</comment>
<dbReference type="InterPro" id="IPR036186">
    <property type="entry name" value="Serpin_sf"/>
</dbReference>
<evidence type="ECO:0000256" key="5">
    <source>
        <dbReference type="ARBA" id="ARBA00022900"/>
    </source>
</evidence>
<reference evidence="9 10" key="1">
    <citation type="journal article" date="2023" name="Arcadia Sci">
        <title>De novo assembly of a long-read Amblyomma americanum tick genome.</title>
        <authorList>
            <person name="Chou S."/>
            <person name="Poskanzer K.E."/>
            <person name="Rollins M."/>
            <person name="Thuy-Boun P.S."/>
        </authorList>
    </citation>
    <scope>NUCLEOTIDE SEQUENCE [LARGE SCALE GENOMIC DNA]</scope>
    <source>
        <strain evidence="9">F_SG_1</strain>
        <tissue evidence="9">Salivary glands</tissue>
    </source>
</reference>
<proteinExistence type="inferred from homology"/>
<evidence type="ECO:0000313" key="10">
    <source>
        <dbReference type="Proteomes" id="UP001321473"/>
    </source>
</evidence>
<dbReference type="PANTHER" id="PTHR11461">
    <property type="entry name" value="SERINE PROTEASE INHIBITOR, SERPIN"/>
    <property type="match status" value="1"/>
</dbReference>
<organism evidence="9 10">
    <name type="scientific">Amblyomma americanum</name>
    <name type="common">Lone star tick</name>
    <dbReference type="NCBI Taxonomy" id="6943"/>
    <lineage>
        <taxon>Eukaryota</taxon>
        <taxon>Metazoa</taxon>
        <taxon>Ecdysozoa</taxon>
        <taxon>Arthropoda</taxon>
        <taxon>Chelicerata</taxon>
        <taxon>Arachnida</taxon>
        <taxon>Acari</taxon>
        <taxon>Parasitiformes</taxon>
        <taxon>Ixodida</taxon>
        <taxon>Ixodoidea</taxon>
        <taxon>Ixodidae</taxon>
        <taxon>Amblyomminae</taxon>
        <taxon>Amblyomma</taxon>
    </lineage>
</organism>
<evidence type="ECO:0000259" key="8">
    <source>
        <dbReference type="Pfam" id="PF00079"/>
    </source>
</evidence>
<dbReference type="InterPro" id="IPR000215">
    <property type="entry name" value="Serpin_fam"/>
</dbReference>
<accession>A0AAQ4EEM4</accession>
<dbReference type="Pfam" id="PF00079">
    <property type="entry name" value="Serpin"/>
    <property type="match status" value="1"/>
</dbReference>
<dbReference type="SUPFAM" id="SSF56574">
    <property type="entry name" value="Serpins"/>
    <property type="match status" value="1"/>
</dbReference>
<dbReference type="GO" id="GO:0004867">
    <property type="term" value="F:serine-type endopeptidase inhibitor activity"/>
    <property type="evidence" value="ECO:0007669"/>
    <property type="project" value="UniProtKB-KW"/>
</dbReference>
<feature type="region of interest" description="Disordered" evidence="7">
    <location>
        <begin position="106"/>
        <end position="127"/>
    </location>
</feature>
<evidence type="ECO:0000256" key="4">
    <source>
        <dbReference type="ARBA" id="ARBA00022690"/>
    </source>
</evidence>
<keyword evidence="6" id="KW-0325">Glycoprotein</keyword>
<comment type="caution">
    <text evidence="9">The sequence shown here is derived from an EMBL/GenBank/DDBJ whole genome shotgun (WGS) entry which is preliminary data.</text>
</comment>
<dbReference type="InterPro" id="IPR023795">
    <property type="entry name" value="Serpin_CS"/>
</dbReference>
<dbReference type="PROSITE" id="PS00284">
    <property type="entry name" value="SERPIN"/>
    <property type="match status" value="1"/>
</dbReference>
<dbReference type="EMBL" id="JARKHS020017172">
    <property type="protein sequence ID" value="KAK8773245.1"/>
    <property type="molecule type" value="Genomic_DNA"/>
</dbReference>
<keyword evidence="4" id="KW-0646">Protease inhibitor</keyword>
<dbReference type="Gene3D" id="2.30.39.10">
    <property type="entry name" value="Alpha-1-antitrypsin, domain 1"/>
    <property type="match status" value="1"/>
</dbReference>
<dbReference type="InterPro" id="IPR042185">
    <property type="entry name" value="Serpin_sf_2"/>
</dbReference>
<evidence type="ECO:0000256" key="3">
    <source>
        <dbReference type="ARBA" id="ARBA00022525"/>
    </source>
</evidence>
<comment type="subcellular location">
    <subcellularLocation>
        <location evidence="1">Secreted</location>
    </subcellularLocation>
</comment>
<protein>
    <recommendedName>
        <fullName evidence="8">Serpin domain-containing protein</fullName>
    </recommendedName>
</protein>
<evidence type="ECO:0000256" key="6">
    <source>
        <dbReference type="ARBA" id="ARBA00023180"/>
    </source>
</evidence>
<dbReference type="GO" id="GO:0005615">
    <property type="term" value="C:extracellular space"/>
    <property type="evidence" value="ECO:0007669"/>
    <property type="project" value="InterPro"/>
</dbReference>
<keyword evidence="5" id="KW-0722">Serine protease inhibitor</keyword>
<keyword evidence="10" id="KW-1185">Reference proteome</keyword>
<dbReference type="InterPro" id="IPR042178">
    <property type="entry name" value="Serpin_sf_1"/>
</dbReference>
<name>A0AAQ4EEM4_AMBAM</name>
<dbReference type="Proteomes" id="UP001321473">
    <property type="component" value="Unassembled WGS sequence"/>
</dbReference>
<evidence type="ECO:0000256" key="7">
    <source>
        <dbReference type="SAM" id="MobiDB-lite"/>
    </source>
</evidence>
<sequence length="159" mass="17244">MVELPYENPSNAMIILLPTGPGGLATLEEKLSTPLVLRAIDRLREAGDVELSLPKFRIRQVTNLTELLPLLGVIDAFTDEARLDCLTPAAGVRLSDIRHVATLHVSEAGGRPPSSNDSREAGTSPAKRKVVAVDRPFMFLVLNRRPDLVLLMGSVNTVV</sequence>
<gene>
    <name evidence="9" type="ORF">V5799_012227</name>
</gene>
<feature type="domain" description="Serpin" evidence="8">
    <location>
        <begin position="1"/>
        <end position="156"/>
    </location>
</feature>
<evidence type="ECO:0000256" key="2">
    <source>
        <dbReference type="ARBA" id="ARBA00009500"/>
    </source>
</evidence>
<evidence type="ECO:0000256" key="1">
    <source>
        <dbReference type="ARBA" id="ARBA00004613"/>
    </source>
</evidence>
<keyword evidence="3" id="KW-0964">Secreted</keyword>
<dbReference type="InterPro" id="IPR023796">
    <property type="entry name" value="Serpin_dom"/>
</dbReference>
<dbReference type="Gene3D" id="3.30.497.10">
    <property type="entry name" value="Antithrombin, subunit I, domain 2"/>
    <property type="match status" value="1"/>
</dbReference>
<dbReference type="PANTHER" id="PTHR11461:SF211">
    <property type="entry name" value="GH10112P-RELATED"/>
    <property type="match status" value="1"/>
</dbReference>
<dbReference type="AlphaFoldDB" id="A0AAQ4EEM4"/>
<evidence type="ECO:0000313" key="9">
    <source>
        <dbReference type="EMBL" id="KAK8773245.1"/>
    </source>
</evidence>